<dbReference type="InterPro" id="IPR003779">
    <property type="entry name" value="CMD-like"/>
</dbReference>
<keyword evidence="3" id="KW-1185">Reference proteome</keyword>
<dbReference type="InterPro" id="IPR052512">
    <property type="entry name" value="4CMD/NDH-1_regulator"/>
</dbReference>
<dbReference type="PANTHER" id="PTHR33570:SF2">
    <property type="entry name" value="CARBOXYMUCONOLACTONE DECARBOXYLASE-LIKE DOMAIN-CONTAINING PROTEIN"/>
    <property type="match status" value="1"/>
</dbReference>
<dbReference type="InterPro" id="IPR029032">
    <property type="entry name" value="AhpD-like"/>
</dbReference>
<dbReference type="EMBL" id="BAAANC010000001">
    <property type="protein sequence ID" value="GAA1521958.1"/>
    <property type="molecule type" value="Genomic_DNA"/>
</dbReference>
<accession>A0ABN2AMH1</accession>
<dbReference type="Pfam" id="PF02627">
    <property type="entry name" value="CMD"/>
    <property type="match status" value="1"/>
</dbReference>
<gene>
    <name evidence="2" type="ORF">GCM10009741_23930</name>
</gene>
<dbReference type="Proteomes" id="UP001500363">
    <property type="component" value="Unassembled WGS sequence"/>
</dbReference>
<reference evidence="2 3" key="1">
    <citation type="journal article" date="2019" name="Int. J. Syst. Evol. Microbiol.">
        <title>The Global Catalogue of Microorganisms (GCM) 10K type strain sequencing project: providing services to taxonomists for standard genome sequencing and annotation.</title>
        <authorList>
            <consortium name="The Broad Institute Genomics Platform"/>
            <consortium name="The Broad Institute Genome Sequencing Center for Infectious Disease"/>
            <person name="Wu L."/>
            <person name="Ma J."/>
        </authorList>
    </citation>
    <scope>NUCLEOTIDE SEQUENCE [LARGE SCALE GENOMIC DNA]</scope>
    <source>
        <strain evidence="2 3">JCM 14303</strain>
    </source>
</reference>
<comment type="caution">
    <text evidence="2">The sequence shown here is derived from an EMBL/GenBank/DDBJ whole genome shotgun (WGS) entry which is preliminary data.</text>
</comment>
<dbReference type="Gene3D" id="1.20.1290.10">
    <property type="entry name" value="AhpD-like"/>
    <property type="match status" value="1"/>
</dbReference>
<dbReference type="RefSeq" id="WP_344173081.1">
    <property type="nucleotide sequence ID" value="NZ_BAAANC010000001.1"/>
</dbReference>
<dbReference type="PANTHER" id="PTHR33570">
    <property type="entry name" value="4-CARBOXYMUCONOLACTONE DECARBOXYLASE FAMILY PROTEIN"/>
    <property type="match status" value="1"/>
</dbReference>
<dbReference type="SUPFAM" id="SSF69118">
    <property type="entry name" value="AhpD-like"/>
    <property type="match status" value="1"/>
</dbReference>
<proteinExistence type="predicted"/>
<protein>
    <submittedName>
        <fullName evidence="2">Carboxymuconolactone decarboxylase family protein</fullName>
    </submittedName>
</protein>
<organism evidence="2 3">
    <name type="scientific">Kribbella lupini</name>
    <dbReference type="NCBI Taxonomy" id="291602"/>
    <lineage>
        <taxon>Bacteria</taxon>
        <taxon>Bacillati</taxon>
        <taxon>Actinomycetota</taxon>
        <taxon>Actinomycetes</taxon>
        <taxon>Propionibacteriales</taxon>
        <taxon>Kribbellaceae</taxon>
        <taxon>Kribbella</taxon>
    </lineage>
</organism>
<evidence type="ECO:0000313" key="2">
    <source>
        <dbReference type="EMBL" id="GAA1521958.1"/>
    </source>
</evidence>
<evidence type="ECO:0000313" key="3">
    <source>
        <dbReference type="Proteomes" id="UP001500363"/>
    </source>
</evidence>
<name>A0ABN2AMH1_9ACTN</name>
<feature type="domain" description="Carboxymuconolactone decarboxylase-like" evidence="1">
    <location>
        <begin position="44"/>
        <end position="127"/>
    </location>
</feature>
<evidence type="ECO:0000259" key="1">
    <source>
        <dbReference type="Pfam" id="PF02627"/>
    </source>
</evidence>
<sequence>MNDTSTPAPEPEFARALDTAEQMLGIRLEQFLQAGPDEPANGADFKRIATMHAFGDAWPRTEHLDTRTRALVSVTIAASLGILEPLRGQLRIALHQGVTPEEIVEAFVQIAVYAGVARAFDSYAIAQQVFAEAAANAG</sequence>